<organism evidence="10 11">
    <name type="scientific">Meloidogyne javanica</name>
    <name type="common">Root-knot nematode worm</name>
    <dbReference type="NCBI Taxonomy" id="6303"/>
    <lineage>
        <taxon>Eukaryota</taxon>
        <taxon>Metazoa</taxon>
        <taxon>Ecdysozoa</taxon>
        <taxon>Nematoda</taxon>
        <taxon>Chromadorea</taxon>
        <taxon>Rhabditida</taxon>
        <taxon>Tylenchina</taxon>
        <taxon>Tylenchomorpha</taxon>
        <taxon>Tylenchoidea</taxon>
        <taxon>Meloidogynidae</taxon>
        <taxon>Meloidogyninae</taxon>
        <taxon>Meloidogyne</taxon>
        <taxon>Meloidogyne incognita group</taxon>
    </lineage>
</organism>
<proteinExistence type="inferred from homology"/>
<evidence type="ECO:0000259" key="9">
    <source>
        <dbReference type="SMART" id="SM00382"/>
    </source>
</evidence>
<dbReference type="InterPro" id="IPR012340">
    <property type="entry name" value="NA-bd_OB-fold"/>
</dbReference>
<dbReference type="GO" id="GO:0003688">
    <property type="term" value="F:DNA replication origin binding"/>
    <property type="evidence" value="ECO:0007669"/>
    <property type="project" value="TreeGrafter"/>
</dbReference>
<dbReference type="PANTHER" id="PTHR10763:SF26">
    <property type="entry name" value="CELL DIVISION CONTROL PROTEIN 6 HOMOLOG"/>
    <property type="match status" value="1"/>
</dbReference>
<evidence type="ECO:0000256" key="4">
    <source>
        <dbReference type="ARBA" id="ARBA00022723"/>
    </source>
</evidence>
<protein>
    <submittedName>
        <fullName evidence="11">AAA+ ATPase domain-containing protein</fullName>
    </submittedName>
</protein>
<dbReference type="InterPro" id="IPR013955">
    <property type="entry name" value="Rep_factor-A_C"/>
</dbReference>
<dbReference type="GO" id="GO:0006270">
    <property type="term" value="P:DNA replication initiation"/>
    <property type="evidence" value="ECO:0007669"/>
    <property type="project" value="TreeGrafter"/>
</dbReference>
<feature type="compositionally biased region" description="Polar residues" evidence="8">
    <location>
        <begin position="700"/>
        <end position="712"/>
    </location>
</feature>
<dbReference type="InterPro" id="IPR050311">
    <property type="entry name" value="ORC1/CDC6"/>
</dbReference>
<comment type="similarity">
    <text evidence="1">Belongs to the replication factor A protein 1 family.</text>
</comment>
<dbReference type="InterPro" id="IPR049945">
    <property type="entry name" value="AAA_22"/>
</dbReference>
<evidence type="ECO:0000256" key="8">
    <source>
        <dbReference type="SAM" id="MobiDB-lite"/>
    </source>
</evidence>
<evidence type="ECO:0000256" key="3">
    <source>
        <dbReference type="ARBA" id="ARBA00022705"/>
    </source>
</evidence>
<dbReference type="Pfam" id="PF08646">
    <property type="entry name" value="Rep_fac-A_C"/>
    <property type="match status" value="1"/>
</dbReference>
<keyword evidence="6" id="KW-0862">Zinc</keyword>
<dbReference type="Gene3D" id="3.40.50.300">
    <property type="entry name" value="P-loop containing nucleotide triphosphate hydrolases"/>
    <property type="match status" value="1"/>
</dbReference>
<dbReference type="GO" id="GO:0005634">
    <property type="term" value="C:nucleus"/>
    <property type="evidence" value="ECO:0007669"/>
    <property type="project" value="TreeGrafter"/>
</dbReference>
<dbReference type="InterPro" id="IPR003593">
    <property type="entry name" value="AAA+_ATPase"/>
</dbReference>
<comment type="similarity">
    <text evidence="2">Belongs to the CDC6/cdc18 family.</text>
</comment>
<feature type="compositionally biased region" description="Basic and acidic residues" evidence="8">
    <location>
        <begin position="1"/>
        <end position="10"/>
    </location>
</feature>
<dbReference type="GO" id="GO:0033314">
    <property type="term" value="P:mitotic DNA replication checkpoint signaling"/>
    <property type="evidence" value="ECO:0007669"/>
    <property type="project" value="TreeGrafter"/>
</dbReference>
<evidence type="ECO:0000313" key="10">
    <source>
        <dbReference type="Proteomes" id="UP000887561"/>
    </source>
</evidence>
<reference evidence="11" key="1">
    <citation type="submission" date="2022-11" db="UniProtKB">
        <authorList>
            <consortium name="WormBaseParasite"/>
        </authorList>
    </citation>
    <scope>IDENTIFICATION</scope>
</reference>
<feature type="region of interest" description="Disordered" evidence="8">
    <location>
        <begin position="552"/>
        <end position="605"/>
    </location>
</feature>
<dbReference type="CDD" id="cd04476">
    <property type="entry name" value="RPA1_DBD_C"/>
    <property type="match status" value="1"/>
</dbReference>
<evidence type="ECO:0000256" key="7">
    <source>
        <dbReference type="ARBA" id="ARBA00023125"/>
    </source>
</evidence>
<keyword evidence="7" id="KW-0238">DNA-binding</keyword>
<dbReference type="SUPFAM" id="SSF52540">
    <property type="entry name" value="P-loop containing nucleoside triphosphate hydrolases"/>
    <property type="match status" value="1"/>
</dbReference>
<feature type="domain" description="AAA+ ATPase" evidence="9">
    <location>
        <begin position="395"/>
        <end position="670"/>
    </location>
</feature>
<keyword evidence="3" id="KW-0235">DNA replication</keyword>
<keyword evidence="5" id="KW-0863">Zinc-finger</keyword>
<dbReference type="Gene3D" id="2.40.50.140">
    <property type="entry name" value="Nucleic acid-binding proteins"/>
    <property type="match status" value="3"/>
</dbReference>
<accession>A0A915LUR0</accession>
<dbReference type="GO" id="GO:0016887">
    <property type="term" value="F:ATP hydrolysis activity"/>
    <property type="evidence" value="ECO:0007669"/>
    <property type="project" value="InterPro"/>
</dbReference>
<dbReference type="SMART" id="SM00382">
    <property type="entry name" value="AAA"/>
    <property type="match status" value="1"/>
</dbReference>
<dbReference type="Proteomes" id="UP000887561">
    <property type="component" value="Unplaced"/>
</dbReference>
<keyword evidence="10" id="KW-1185">Reference proteome</keyword>
<dbReference type="WBParaSite" id="scaffold19896_cov301.g19361">
    <property type="protein sequence ID" value="scaffold19896_cov301.g19361"/>
    <property type="gene ID" value="scaffold19896_cov301.g19361"/>
</dbReference>
<dbReference type="Pfam" id="PF16900">
    <property type="entry name" value="REPA_OB_2"/>
    <property type="match status" value="1"/>
</dbReference>
<dbReference type="PANTHER" id="PTHR10763">
    <property type="entry name" value="CELL DIVISION CONTROL PROTEIN 6-RELATED"/>
    <property type="match status" value="1"/>
</dbReference>
<evidence type="ECO:0000256" key="5">
    <source>
        <dbReference type="ARBA" id="ARBA00022771"/>
    </source>
</evidence>
<sequence length="799" mass="91031">MPRTRNDKNDQQSSTRRKIKSDLNEAYYISGGARAGSVKAANKQFNNTGHDYEIVLDRDSEIVYCNDKFEPPKLRLKPVHLVNIPQHANECVDVQAVVERVGEPTQVMSRKDQRLLDKREVFLVDKSGTEICLTLWNEMVQSFEVEPGKVIGIKGAVVREFNGGFSLSNTTGTQIIEDPEGDFTRQLYQWYRDQKPLQEIKSLTIKTDFATVIERDLRLIGPLLQHGIDRDSEKGQYLYIKGMVNAVKTEQAIYQACPVKGCRKKLQMEGNQYRCEKCNQTFDNYSNILMLQLEVADFTGTVWMTMFDELATSLLETSADELAQLQRDDDQENLKLSVFDVKPVQYEKLKTIYSNALKNLPMEDEEFINSRMLIGREKEFELIESLISTSLKDKSSLCVYISGPPGTGKTATVKEVVNHLQWKIDKNGRHKEFHFVSIDCFASSTTTSLAQHILLRLETQTKIPNGKQVLQALENKISKCKIPILILLDEVDNLVSRKDEIIYDAFNWPNKFPGRVIVIAIELCARKVASMTGDVRRALDIASQMIVNFEEELEEQNSPKNEDKLKDLNNRIDDGDKNEFKVQRRNSLKTPLKEESKENVPSLKRRLPQSLQKGDVTPKKNACREVLNAINKTMASPCQRSKLPQHPRILLATLMRLISSDSEKILVAPDSSPFHTPPRTPKRSEFATPTRLNRTPKRLFSTNNGKSVQNSQFDSSSVTRDRLFQAYLLVCEKLMLQPLATDELNNAYEVLESQAIISLSRPINGKNKQQRVCFMVEMSLARQAINDNELIASIEDIEL</sequence>
<dbReference type="Pfam" id="PF13401">
    <property type="entry name" value="AAA_22"/>
    <property type="match status" value="1"/>
</dbReference>
<dbReference type="InterPro" id="IPR047192">
    <property type="entry name" value="Euk_RPA1_DBD_C"/>
</dbReference>
<evidence type="ECO:0000256" key="1">
    <source>
        <dbReference type="ARBA" id="ARBA00005690"/>
    </source>
</evidence>
<dbReference type="SUPFAM" id="SSF50249">
    <property type="entry name" value="Nucleic acid-binding proteins"/>
    <property type="match status" value="2"/>
</dbReference>
<feature type="region of interest" description="Disordered" evidence="8">
    <location>
        <begin position="668"/>
        <end position="712"/>
    </location>
</feature>
<evidence type="ECO:0000313" key="11">
    <source>
        <dbReference type="WBParaSite" id="scaffold19896_cov301.g19361"/>
    </source>
</evidence>
<dbReference type="InterPro" id="IPR027417">
    <property type="entry name" value="P-loop_NTPase"/>
</dbReference>
<dbReference type="GO" id="GO:0008270">
    <property type="term" value="F:zinc ion binding"/>
    <property type="evidence" value="ECO:0007669"/>
    <property type="project" value="UniProtKB-KW"/>
</dbReference>
<evidence type="ECO:0000256" key="6">
    <source>
        <dbReference type="ARBA" id="ARBA00022833"/>
    </source>
</evidence>
<evidence type="ECO:0000256" key="2">
    <source>
        <dbReference type="ARBA" id="ARBA00006184"/>
    </source>
</evidence>
<feature type="compositionally biased region" description="Basic and acidic residues" evidence="8">
    <location>
        <begin position="560"/>
        <end position="582"/>
    </location>
</feature>
<dbReference type="CDD" id="cd04475">
    <property type="entry name" value="RPA1_DBD_B"/>
    <property type="match status" value="1"/>
</dbReference>
<dbReference type="InterPro" id="IPR031657">
    <property type="entry name" value="REPA_OB_2"/>
</dbReference>
<dbReference type="AlphaFoldDB" id="A0A915LUR0"/>
<feature type="region of interest" description="Disordered" evidence="8">
    <location>
        <begin position="1"/>
        <end position="20"/>
    </location>
</feature>
<name>A0A915LUR0_MELJA</name>
<keyword evidence="4" id="KW-0479">Metal-binding</keyword>
<dbReference type="CDD" id="cd00009">
    <property type="entry name" value="AAA"/>
    <property type="match status" value="1"/>
</dbReference>